<organism evidence="1 2">
    <name type="scientific">Coemansia aciculifera</name>
    <dbReference type="NCBI Taxonomy" id="417176"/>
    <lineage>
        <taxon>Eukaryota</taxon>
        <taxon>Fungi</taxon>
        <taxon>Fungi incertae sedis</taxon>
        <taxon>Zoopagomycota</taxon>
        <taxon>Kickxellomycotina</taxon>
        <taxon>Kickxellomycetes</taxon>
        <taxon>Kickxellales</taxon>
        <taxon>Kickxellaceae</taxon>
        <taxon>Coemansia</taxon>
    </lineage>
</organism>
<dbReference type="EMBL" id="JANBVB010000001">
    <property type="protein sequence ID" value="KAJ2901087.1"/>
    <property type="molecule type" value="Genomic_DNA"/>
</dbReference>
<name>A0ACC1M9X1_9FUNG</name>
<comment type="caution">
    <text evidence="1">The sequence shown here is derived from an EMBL/GenBank/DDBJ whole genome shotgun (WGS) entry which is preliminary data.</text>
</comment>
<accession>A0ACC1M9X1</accession>
<reference evidence="1" key="1">
    <citation type="submission" date="2022-07" db="EMBL/GenBank/DDBJ databases">
        <title>Phylogenomic reconstructions and comparative analyses of Kickxellomycotina fungi.</title>
        <authorList>
            <person name="Reynolds N.K."/>
            <person name="Stajich J.E."/>
            <person name="Barry K."/>
            <person name="Grigoriev I.V."/>
            <person name="Crous P."/>
            <person name="Smith M.E."/>
        </authorList>
    </citation>
    <scope>NUCLEOTIDE SEQUENCE</scope>
    <source>
        <strain evidence="1">CBS 190363</strain>
    </source>
</reference>
<gene>
    <name evidence="1" type="ORF">IWW38_000052</name>
</gene>
<proteinExistence type="predicted"/>
<evidence type="ECO:0000313" key="1">
    <source>
        <dbReference type="EMBL" id="KAJ2901087.1"/>
    </source>
</evidence>
<sequence length="590" mass="65788">MRSDREKTTLMAVPARTRHREERNRHLTVARGVGILLLMVPAGILLLCLGSYFSGGDCFSATAGDKLGPHAKPGYLSLNPDNKHHSAEPHSQGNSRLLSNGTHWFEPTIILVSLDGFRADYLDRGITPELLRIGRQGLRADYMIPSFPSSTFPNHYSIVTGLYPGSHGIVANMFYDTEVNDTFVYTDPKRNVSPHWWEGGEPIWVTAEKQGQRAAIDMWPGSTAVIHGSKPTYLVPYASNVHPLAKVDQLVEWLDLAQDKRPSFLAAYMPEVDGAAHKLGPDAQGVNDAVRLVDGAVGELWRQIAQRNLTHIVNLMVVSDHGMAATQAHKYAIYVDDIIDTTKLRGIYGWPLGAIQPLDSADILPMYHKLKRASKGQPWAVYLRENVPQRFHYTHKSRVAPIMLIPELPYYVTTRVSDKFHAQKLQSAEEFPVTGAHGYDNLHPLMRATFLAAGPAFRSRDVRAPVIPEEEERVAAAAQEEGRLARGQVEADDGSRISDMDAMQNYLDLVRNALVAGPASSDLTSPRKAAKYQAEYDAMWGESHLSEAVLRNIRHPPFENVELYAMMARILNLKPAPNNGTAEFSRWWLR</sequence>
<dbReference type="Proteomes" id="UP001139981">
    <property type="component" value="Unassembled WGS sequence"/>
</dbReference>
<evidence type="ECO:0000313" key="2">
    <source>
        <dbReference type="Proteomes" id="UP001139981"/>
    </source>
</evidence>
<protein>
    <submittedName>
        <fullName evidence="1">Uncharacterized protein</fullName>
    </submittedName>
</protein>
<keyword evidence="2" id="KW-1185">Reference proteome</keyword>